<dbReference type="AlphaFoldDB" id="A0A0K0CTH5"/>
<dbReference type="InterPro" id="IPR050548">
    <property type="entry name" value="PcG_chromatin_remod_factors"/>
</dbReference>
<dbReference type="PANTHER" id="PTHR12247:SF131">
    <property type="entry name" value="LD05287P"/>
    <property type="match status" value="1"/>
</dbReference>
<keyword evidence="1" id="KW-1185">Reference proteome</keyword>
<dbReference type="InterPro" id="IPR013761">
    <property type="entry name" value="SAM/pointed_sf"/>
</dbReference>
<sequence>MKVCENFYSSTSDPCKICVPVNDLSLEQVVVLSQPMKQWTIEKVASELKKILDPVIVTKFVEQQIDGRSLGLLTTDLLMTHMGLALGPALKVVDFVQSMRKLQESQQASVGAGEARVP</sequence>
<evidence type="ECO:0000313" key="2">
    <source>
        <dbReference type="WBParaSite" id="ACAC_0000038401-mRNA-1"/>
    </source>
</evidence>
<dbReference type="GO" id="GO:0045892">
    <property type="term" value="P:negative regulation of DNA-templated transcription"/>
    <property type="evidence" value="ECO:0007669"/>
    <property type="project" value="TreeGrafter"/>
</dbReference>
<dbReference type="SUPFAM" id="SSF47769">
    <property type="entry name" value="SAM/Pointed domain"/>
    <property type="match status" value="1"/>
</dbReference>
<dbReference type="WBParaSite" id="ACAC_0000038401-mRNA-1">
    <property type="protein sequence ID" value="ACAC_0000038401-mRNA-1"/>
    <property type="gene ID" value="ACAC_0000038401"/>
</dbReference>
<reference evidence="1" key="1">
    <citation type="submission" date="2012-09" db="EMBL/GenBank/DDBJ databases">
        <authorList>
            <person name="Martin A.A."/>
        </authorList>
    </citation>
    <scope>NUCLEOTIDE SEQUENCE</scope>
</reference>
<proteinExistence type="predicted"/>
<dbReference type="GO" id="GO:0003682">
    <property type="term" value="F:chromatin binding"/>
    <property type="evidence" value="ECO:0007669"/>
    <property type="project" value="TreeGrafter"/>
</dbReference>
<dbReference type="PANTHER" id="PTHR12247">
    <property type="entry name" value="POLYCOMB GROUP PROTEIN"/>
    <property type="match status" value="1"/>
</dbReference>
<organism evidence="1 2">
    <name type="scientific">Angiostrongylus cantonensis</name>
    <name type="common">Rat lungworm</name>
    <dbReference type="NCBI Taxonomy" id="6313"/>
    <lineage>
        <taxon>Eukaryota</taxon>
        <taxon>Metazoa</taxon>
        <taxon>Ecdysozoa</taxon>
        <taxon>Nematoda</taxon>
        <taxon>Chromadorea</taxon>
        <taxon>Rhabditida</taxon>
        <taxon>Rhabditina</taxon>
        <taxon>Rhabditomorpha</taxon>
        <taxon>Strongyloidea</taxon>
        <taxon>Metastrongylidae</taxon>
        <taxon>Angiostrongylus</taxon>
    </lineage>
</organism>
<protein>
    <submittedName>
        <fullName evidence="2">SAM domain-containing protein</fullName>
    </submittedName>
</protein>
<accession>A0A0K0CTH5</accession>
<dbReference type="Gene3D" id="1.10.150.50">
    <property type="entry name" value="Transcription Factor, Ets-1"/>
    <property type="match status" value="1"/>
</dbReference>
<dbReference type="GO" id="GO:0005634">
    <property type="term" value="C:nucleus"/>
    <property type="evidence" value="ECO:0007669"/>
    <property type="project" value="TreeGrafter"/>
</dbReference>
<evidence type="ECO:0000313" key="1">
    <source>
        <dbReference type="Proteomes" id="UP000035642"/>
    </source>
</evidence>
<dbReference type="GO" id="GO:0042393">
    <property type="term" value="F:histone binding"/>
    <property type="evidence" value="ECO:0007669"/>
    <property type="project" value="TreeGrafter"/>
</dbReference>
<dbReference type="Proteomes" id="UP000035642">
    <property type="component" value="Unassembled WGS sequence"/>
</dbReference>
<reference evidence="2" key="2">
    <citation type="submission" date="2017-02" db="UniProtKB">
        <authorList>
            <consortium name="WormBaseParasite"/>
        </authorList>
    </citation>
    <scope>IDENTIFICATION</scope>
</reference>
<name>A0A0K0CTH5_ANGCA</name>
<dbReference type="STRING" id="6313.A0A0K0CTH5"/>